<sequence>MATVEAAIALGALVLVFVVVLAGLGAVVARIRCVDAAGEAARRAARDDGVGAGELAAGLPPGAEVTVAVEGDTVRVRVALPPLGGALRGLHVTAEAVAAREPSAAGPTGVPDGSPSDGASPGSPGSERSDPEPSDPEPRSPEPPAPPTPGPAGEPEPARLPPAAVPEELPP</sequence>
<evidence type="ECO:0008006" key="4">
    <source>
        <dbReference type="Google" id="ProtNLM"/>
    </source>
</evidence>
<accession>A0A7Y9J7Y0</accession>
<feature type="region of interest" description="Disordered" evidence="1">
    <location>
        <begin position="98"/>
        <end position="171"/>
    </location>
</feature>
<dbReference type="RefSeq" id="WP_179796098.1">
    <property type="nucleotide sequence ID" value="NZ_BAABHP010000013.1"/>
</dbReference>
<reference evidence="2 3" key="1">
    <citation type="submission" date="2020-07" db="EMBL/GenBank/DDBJ databases">
        <title>Sequencing the genomes of 1000 actinobacteria strains.</title>
        <authorList>
            <person name="Klenk H.-P."/>
        </authorList>
    </citation>
    <scope>NUCLEOTIDE SEQUENCE [LARGE SCALE GENOMIC DNA]</scope>
    <source>
        <strain evidence="2 3">DSM 45772</strain>
    </source>
</reference>
<feature type="compositionally biased region" description="Pro residues" evidence="1">
    <location>
        <begin position="141"/>
        <end position="171"/>
    </location>
</feature>
<evidence type="ECO:0000313" key="2">
    <source>
        <dbReference type="EMBL" id="NYD38693.1"/>
    </source>
</evidence>
<dbReference type="AlphaFoldDB" id="A0A7Y9J7Y0"/>
<dbReference type="Proteomes" id="UP000535890">
    <property type="component" value="Unassembled WGS sequence"/>
</dbReference>
<evidence type="ECO:0000256" key="1">
    <source>
        <dbReference type="SAM" id="MobiDB-lite"/>
    </source>
</evidence>
<comment type="caution">
    <text evidence="2">The sequence shown here is derived from an EMBL/GenBank/DDBJ whole genome shotgun (WGS) entry which is preliminary data.</text>
</comment>
<dbReference type="NCBIfam" id="NF041390">
    <property type="entry name" value="TadE_Rv3655c"/>
    <property type="match status" value="1"/>
</dbReference>
<dbReference type="InterPro" id="IPR049790">
    <property type="entry name" value="Rv3655c/TadE"/>
</dbReference>
<keyword evidence="3" id="KW-1185">Reference proteome</keyword>
<organism evidence="2 3">
    <name type="scientific">Actinomycetospora corticicola</name>
    <dbReference type="NCBI Taxonomy" id="663602"/>
    <lineage>
        <taxon>Bacteria</taxon>
        <taxon>Bacillati</taxon>
        <taxon>Actinomycetota</taxon>
        <taxon>Actinomycetes</taxon>
        <taxon>Pseudonocardiales</taxon>
        <taxon>Pseudonocardiaceae</taxon>
        <taxon>Actinomycetospora</taxon>
    </lineage>
</organism>
<name>A0A7Y9J7Y0_9PSEU</name>
<evidence type="ECO:0000313" key="3">
    <source>
        <dbReference type="Proteomes" id="UP000535890"/>
    </source>
</evidence>
<dbReference type="EMBL" id="JACCBN010000001">
    <property type="protein sequence ID" value="NYD38693.1"/>
    <property type="molecule type" value="Genomic_DNA"/>
</dbReference>
<feature type="compositionally biased region" description="Basic and acidic residues" evidence="1">
    <location>
        <begin position="127"/>
        <end position="140"/>
    </location>
</feature>
<gene>
    <name evidence="2" type="ORF">BJ983_004795</name>
</gene>
<protein>
    <recommendedName>
        <fullName evidence="4">TadE-like protein</fullName>
    </recommendedName>
</protein>
<feature type="compositionally biased region" description="Low complexity" evidence="1">
    <location>
        <begin position="98"/>
        <end position="126"/>
    </location>
</feature>
<proteinExistence type="predicted"/>